<dbReference type="Proteomes" id="UP000789570">
    <property type="component" value="Unassembled WGS sequence"/>
</dbReference>
<proteinExistence type="predicted"/>
<name>A0A9N9G8U6_9GLOM</name>
<accession>A0A9N9G8U6</accession>
<keyword evidence="2" id="KW-1185">Reference proteome</keyword>
<comment type="caution">
    <text evidence="1">The sequence shown here is derived from an EMBL/GenBank/DDBJ whole genome shotgun (WGS) entry which is preliminary data.</text>
</comment>
<evidence type="ECO:0000313" key="1">
    <source>
        <dbReference type="EMBL" id="CAG8593022.1"/>
    </source>
</evidence>
<reference evidence="1" key="1">
    <citation type="submission" date="2021-06" db="EMBL/GenBank/DDBJ databases">
        <authorList>
            <person name="Kallberg Y."/>
            <person name="Tangrot J."/>
            <person name="Rosling A."/>
        </authorList>
    </citation>
    <scope>NUCLEOTIDE SEQUENCE</scope>
    <source>
        <strain evidence="1">UK204</strain>
    </source>
</reference>
<sequence>RDSFTLDDLHENAFYRANRTLKSENISFKNVNYLSRKGFYDKTKCIRSPNSSKCNSVSGKRKDQIYVQNDETREGCNNLKNLFMIVEMIANNLDYKRVAEFFDRYIESRNSTTYKCYLKDIKAYGFDYIILIGDYYTGFLFLDCYGRVFEWKDLISVL</sequence>
<dbReference type="AlphaFoldDB" id="A0A9N9G8U6"/>
<protein>
    <submittedName>
        <fullName evidence="1">3150_t:CDS:1</fullName>
    </submittedName>
</protein>
<evidence type="ECO:0000313" key="2">
    <source>
        <dbReference type="Proteomes" id="UP000789570"/>
    </source>
</evidence>
<organism evidence="1 2">
    <name type="scientific">Funneliformis caledonium</name>
    <dbReference type="NCBI Taxonomy" id="1117310"/>
    <lineage>
        <taxon>Eukaryota</taxon>
        <taxon>Fungi</taxon>
        <taxon>Fungi incertae sedis</taxon>
        <taxon>Mucoromycota</taxon>
        <taxon>Glomeromycotina</taxon>
        <taxon>Glomeromycetes</taxon>
        <taxon>Glomerales</taxon>
        <taxon>Glomeraceae</taxon>
        <taxon>Funneliformis</taxon>
    </lineage>
</organism>
<dbReference type="EMBL" id="CAJVPQ010002329">
    <property type="protein sequence ID" value="CAG8593022.1"/>
    <property type="molecule type" value="Genomic_DNA"/>
</dbReference>
<dbReference type="OrthoDB" id="2326117at2759"/>
<feature type="non-terminal residue" evidence="1">
    <location>
        <position position="158"/>
    </location>
</feature>
<gene>
    <name evidence="1" type="ORF">FCALED_LOCUS8193</name>
</gene>